<dbReference type="EMBL" id="RCZM01000008">
    <property type="protein sequence ID" value="TPG12910.1"/>
    <property type="molecule type" value="Genomic_DNA"/>
</dbReference>
<evidence type="ECO:0000313" key="3">
    <source>
        <dbReference type="Proteomes" id="UP000317722"/>
    </source>
</evidence>
<proteinExistence type="predicted"/>
<dbReference type="Pfam" id="PF14082">
    <property type="entry name" value="SduA_C"/>
    <property type="match status" value="1"/>
</dbReference>
<organism evidence="2 3">
    <name type="scientific">Pedococcus bigeumensis</name>
    <dbReference type="NCBI Taxonomy" id="433644"/>
    <lineage>
        <taxon>Bacteria</taxon>
        <taxon>Bacillati</taxon>
        <taxon>Actinomycetota</taxon>
        <taxon>Actinomycetes</taxon>
        <taxon>Micrococcales</taxon>
        <taxon>Intrasporangiaceae</taxon>
        <taxon>Pedococcus</taxon>
    </lineage>
</organism>
<dbReference type="Proteomes" id="UP000317722">
    <property type="component" value="Unassembled WGS sequence"/>
</dbReference>
<accession>A0A502CK03</accession>
<dbReference type="AlphaFoldDB" id="A0A502CK03"/>
<comment type="caution">
    <text evidence="2">The sequence shown here is derived from an EMBL/GenBank/DDBJ whole genome shotgun (WGS) entry which is preliminary data.</text>
</comment>
<feature type="domain" description="Shedu protein SduA C-terminal" evidence="1">
    <location>
        <begin position="212"/>
        <end position="360"/>
    </location>
</feature>
<gene>
    <name evidence="2" type="ORF">EAH86_19405</name>
</gene>
<keyword evidence="3" id="KW-1185">Reference proteome</keyword>
<name>A0A502CK03_9MICO</name>
<reference evidence="2 3" key="1">
    <citation type="journal article" date="2019" name="Environ. Microbiol.">
        <title>Species interactions and distinct microbial communities in high Arctic permafrost affected cryosols are associated with the CH4 and CO2 gas fluxes.</title>
        <authorList>
            <person name="Altshuler I."/>
            <person name="Hamel J."/>
            <person name="Turney S."/>
            <person name="Magnuson E."/>
            <person name="Levesque R."/>
            <person name="Greer C."/>
            <person name="Whyte L.G."/>
        </authorList>
    </citation>
    <scope>NUCLEOTIDE SEQUENCE [LARGE SCALE GENOMIC DNA]</scope>
    <source>
        <strain evidence="2 3">S9.3A</strain>
    </source>
</reference>
<evidence type="ECO:0000313" key="2">
    <source>
        <dbReference type="EMBL" id="TPG12910.1"/>
    </source>
</evidence>
<sequence>MFIPARDFASVQDVVPSLRSASRGARNLIVDGLDELGSGVDRELVASMDRAAGSASLLVTSRWAESDLPPNWRLIVMEPWGNETIQRAVMMRLQELDAAVDVDALYSLLERLGARRPVQVVGAAEAFIRGGLAAAERWLSGGEPGEPELMLVEGAAGRVAVARAVRMPESLLLTPTSERLRAAPLVTLGRASRDWSGEIAELEDLINDAAVKEQDLQRFFERNPNFLTGIEYDRVVPHPVLARDGDGPLIPDFMLDVTGAHADVLDLKLPTAPLVTGAKDRRHFGRAVRDALAQVREYGAYFDIPANRESVQQRYGLLAYRPQLTVVIGRTPALDDPLQLRRLWDDRPPGSKVITYDDLLQNVKRLEQARRR</sequence>
<protein>
    <submittedName>
        <fullName evidence="2">DUF4263 domain-containing protein</fullName>
    </submittedName>
</protein>
<evidence type="ECO:0000259" key="1">
    <source>
        <dbReference type="Pfam" id="PF14082"/>
    </source>
</evidence>
<dbReference type="InterPro" id="IPR025359">
    <property type="entry name" value="SduA_C"/>
</dbReference>